<name>A0A0R1GSJ6_9LACO</name>
<dbReference type="Proteomes" id="UP000050909">
    <property type="component" value="Unassembled WGS sequence"/>
</dbReference>
<evidence type="ECO:0000256" key="1">
    <source>
        <dbReference type="ARBA" id="ARBA00003531"/>
    </source>
</evidence>
<dbReference type="CDD" id="cd00071">
    <property type="entry name" value="GMPK"/>
    <property type="match status" value="1"/>
</dbReference>
<accession>A0A0R1GSJ6</accession>
<keyword evidence="3" id="KW-0808">Transferase</keyword>
<comment type="similarity">
    <text evidence="2">Belongs to the guanylate kinase family.</text>
</comment>
<comment type="catalytic activity">
    <reaction evidence="5">
        <text>GMP + ATP = GDP + ADP</text>
        <dbReference type="Rhea" id="RHEA:20780"/>
        <dbReference type="ChEBI" id="CHEBI:30616"/>
        <dbReference type="ChEBI" id="CHEBI:58115"/>
        <dbReference type="ChEBI" id="CHEBI:58189"/>
        <dbReference type="ChEBI" id="CHEBI:456216"/>
        <dbReference type="EC" id="2.7.4.8"/>
    </reaction>
</comment>
<dbReference type="PANTHER" id="PTHR23117:SF13">
    <property type="entry name" value="GUANYLATE KINASE"/>
    <property type="match status" value="1"/>
</dbReference>
<evidence type="ECO:0000256" key="5">
    <source>
        <dbReference type="ARBA" id="ARBA00048594"/>
    </source>
</evidence>
<dbReference type="PATRIC" id="fig|1423722.3.peg.1560"/>
<protein>
    <submittedName>
        <fullName evidence="7">Gmk, Guanylate kinase</fullName>
    </submittedName>
</protein>
<dbReference type="RefSeq" id="WP_054745624.1">
    <property type="nucleotide sequence ID" value="NZ_AZCV01000008.1"/>
</dbReference>
<keyword evidence="4 7" id="KW-0418">Kinase</keyword>
<evidence type="ECO:0000256" key="4">
    <source>
        <dbReference type="ARBA" id="ARBA00022777"/>
    </source>
</evidence>
<evidence type="ECO:0000256" key="3">
    <source>
        <dbReference type="ARBA" id="ARBA00022679"/>
    </source>
</evidence>
<dbReference type="GO" id="GO:0004385">
    <property type="term" value="F:GMP kinase activity"/>
    <property type="evidence" value="ECO:0007669"/>
    <property type="project" value="UniProtKB-EC"/>
</dbReference>
<dbReference type="Gene3D" id="3.40.50.300">
    <property type="entry name" value="P-loop containing nucleotide triphosphate hydrolases"/>
    <property type="match status" value="1"/>
</dbReference>
<dbReference type="EMBL" id="AZCV01000008">
    <property type="protein sequence ID" value="KRK37030.1"/>
    <property type="molecule type" value="Genomic_DNA"/>
</dbReference>
<keyword evidence="8" id="KW-1185">Reference proteome</keyword>
<dbReference type="SUPFAM" id="SSF52540">
    <property type="entry name" value="P-loop containing nucleoside triphosphate hydrolases"/>
    <property type="match status" value="1"/>
</dbReference>
<dbReference type="InterPro" id="IPR008144">
    <property type="entry name" value="Guanylate_kin-like_dom"/>
</dbReference>
<evidence type="ECO:0000259" key="6">
    <source>
        <dbReference type="PROSITE" id="PS50052"/>
    </source>
</evidence>
<organism evidence="7 8">
    <name type="scientific">Amylolactobacillus amylotrophicus DSM 20534</name>
    <dbReference type="NCBI Taxonomy" id="1423722"/>
    <lineage>
        <taxon>Bacteria</taxon>
        <taxon>Bacillati</taxon>
        <taxon>Bacillota</taxon>
        <taxon>Bacilli</taxon>
        <taxon>Lactobacillales</taxon>
        <taxon>Lactobacillaceae</taxon>
        <taxon>Amylolactobacillus</taxon>
    </lineage>
</organism>
<reference evidence="7 8" key="1">
    <citation type="journal article" date="2015" name="Genome Announc.">
        <title>Expanding the biotechnology potential of lactobacilli through comparative genomics of 213 strains and associated genera.</title>
        <authorList>
            <person name="Sun Z."/>
            <person name="Harris H.M."/>
            <person name="McCann A."/>
            <person name="Guo C."/>
            <person name="Argimon S."/>
            <person name="Zhang W."/>
            <person name="Yang X."/>
            <person name="Jeffery I.B."/>
            <person name="Cooney J.C."/>
            <person name="Kagawa T.F."/>
            <person name="Liu W."/>
            <person name="Song Y."/>
            <person name="Salvetti E."/>
            <person name="Wrobel A."/>
            <person name="Rasinkangas P."/>
            <person name="Parkhill J."/>
            <person name="Rea M.C."/>
            <person name="O'Sullivan O."/>
            <person name="Ritari J."/>
            <person name="Douillard F.P."/>
            <person name="Paul Ross R."/>
            <person name="Yang R."/>
            <person name="Briner A.E."/>
            <person name="Felis G.E."/>
            <person name="de Vos W.M."/>
            <person name="Barrangou R."/>
            <person name="Klaenhammer T.R."/>
            <person name="Caufield P.W."/>
            <person name="Cui Y."/>
            <person name="Zhang H."/>
            <person name="O'Toole P.W."/>
        </authorList>
    </citation>
    <scope>NUCLEOTIDE SEQUENCE [LARGE SCALE GENOMIC DNA]</scope>
    <source>
        <strain evidence="7 8">DSM 20534</strain>
    </source>
</reference>
<evidence type="ECO:0000313" key="7">
    <source>
        <dbReference type="EMBL" id="KRK37030.1"/>
    </source>
</evidence>
<dbReference type="PROSITE" id="PS50052">
    <property type="entry name" value="GUANYLATE_KINASE_2"/>
    <property type="match status" value="1"/>
</dbReference>
<dbReference type="AlphaFoldDB" id="A0A0R1GSJ6"/>
<proteinExistence type="inferred from homology"/>
<evidence type="ECO:0000313" key="8">
    <source>
        <dbReference type="Proteomes" id="UP000050909"/>
    </source>
</evidence>
<dbReference type="InterPro" id="IPR008145">
    <property type="entry name" value="GK/Ca_channel_bsu"/>
</dbReference>
<gene>
    <name evidence="7" type="ORF">FC62_GL001534</name>
</gene>
<dbReference type="PANTHER" id="PTHR23117">
    <property type="entry name" value="GUANYLATE KINASE-RELATED"/>
    <property type="match status" value="1"/>
</dbReference>
<feature type="domain" description="Guanylate kinase-like" evidence="6">
    <location>
        <begin position="2"/>
        <end position="180"/>
    </location>
</feature>
<dbReference type="GO" id="GO:0005829">
    <property type="term" value="C:cytosol"/>
    <property type="evidence" value="ECO:0007669"/>
    <property type="project" value="TreeGrafter"/>
</dbReference>
<evidence type="ECO:0000256" key="2">
    <source>
        <dbReference type="ARBA" id="ARBA00005790"/>
    </source>
</evidence>
<comment type="function">
    <text evidence="1">Essential for recycling GMP and indirectly, cGMP.</text>
</comment>
<dbReference type="SMART" id="SM00072">
    <property type="entry name" value="GuKc"/>
    <property type="match status" value="1"/>
</dbReference>
<dbReference type="Pfam" id="PF00625">
    <property type="entry name" value="Guanylate_kin"/>
    <property type="match status" value="1"/>
</dbReference>
<comment type="caution">
    <text evidence="7">The sequence shown here is derived from an EMBL/GenBank/DDBJ whole genome shotgun (WGS) entry which is preliminary data.</text>
</comment>
<dbReference type="InterPro" id="IPR027417">
    <property type="entry name" value="P-loop_NTPase"/>
</dbReference>
<sequence length="185" mass="20992">MKKLIIIAGPSGVGKTTISRYLTQKYNIPRVITHTTRPLRSGEQDGVDYYFESADSFRQLHFFEHVKYGSYQYGSSRESLQKSFEKSDIVSLIVETAGVHTYLQELPAQAVFVYLTVSEPAELAQRLEERGDTKSQIEKRLHSPEFKRDLALDDDLLQRAHIIKNDSLDAAKAAIDQLIESLTNV</sequence>